<feature type="repeat" description="ANK" evidence="2">
    <location>
        <begin position="153"/>
        <end position="185"/>
    </location>
</feature>
<feature type="repeat" description="ANK" evidence="2">
    <location>
        <begin position="120"/>
        <end position="152"/>
    </location>
</feature>
<organism evidence="8 9">
    <name type="scientific">Takifugu flavidus</name>
    <name type="common">sansaifugu</name>
    <dbReference type="NCBI Taxonomy" id="433684"/>
    <lineage>
        <taxon>Eukaryota</taxon>
        <taxon>Metazoa</taxon>
        <taxon>Chordata</taxon>
        <taxon>Craniata</taxon>
        <taxon>Vertebrata</taxon>
        <taxon>Euteleostomi</taxon>
        <taxon>Actinopterygii</taxon>
        <taxon>Neopterygii</taxon>
        <taxon>Teleostei</taxon>
        <taxon>Neoteleostei</taxon>
        <taxon>Acanthomorphata</taxon>
        <taxon>Eupercaria</taxon>
        <taxon>Tetraodontiformes</taxon>
        <taxon>Tetradontoidea</taxon>
        <taxon>Tetraodontidae</taxon>
        <taxon>Takifugu</taxon>
    </lineage>
</organism>
<dbReference type="Gene3D" id="1.25.40.20">
    <property type="entry name" value="Ankyrin repeat-containing domain"/>
    <property type="match status" value="2"/>
</dbReference>
<feature type="coiled-coil region" evidence="3">
    <location>
        <begin position="2036"/>
        <end position="2085"/>
    </location>
</feature>
<dbReference type="Pfam" id="PF00023">
    <property type="entry name" value="Ank"/>
    <property type="match status" value="1"/>
</dbReference>
<gene>
    <name evidence="8" type="ORF">D4764_13G0004650</name>
</gene>
<keyword evidence="9" id="KW-1185">Reference proteome</keyword>
<dbReference type="InterPro" id="IPR036770">
    <property type="entry name" value="Ankyrin_rpt-contain_sf"/>
</dbReference>
<evidence type="ECO:0000256" key="4">
    <source>
        <dbReference type="SAM" id="MobiDB-lite"/>
    </source>
</evidence>
<feature type="chain" id="PRO_5023050781" evidence="5">
    <location>
        <begin position="26"/>
        <end position="2230"/>
    </location>
</feature>
<dbReference type="PANTHER" id="PTHR24147">
    <property type="entry name" value="ANKYRIN REPEAT DOMAIN 36-RELATED"/>
    <property type="match status" value="1"/>
</dbReference>
<feature type="region of interest" description="Disordered" evidence="4">
    <location>
        <begin position="1335"/>
        <end position="1360"/>
    </location>
</feature>
<dbReference type="Pfam" id="PF13637">
    <property type="entry name" value="Ank_4"/>
    <property type="match status" value="1"/>
</dbReference>
<feature type="region of interest" description="Disordered" evidence="4">
    <location>
        <begin position="743"/>
        <end position="762"/>
    </location>
</feature>
<comment type="caution">
    <text evidence="8">The sequence shown here is derived from an EMBL/GenBank/DDBJ whole genome shotgun (WGS) entry which is preliminary data.</text>
</comment>
<feature type="region of interest" description="Disordered" evidence="4">
    <location>
        <begin position="1420"/>
        <end position="1500"/>
    </location>
</feature>
<feature type="coiled-coil region" evidence="3">
    <location>
        <begin position="1229"/>
        <end position="1320"/>
    </location>
</feature>
<dbReference type="SMART" id="SM00248">
    <property type="entry name" value="ANK"/>
    <property type="match status" value="6"/>
</dbReference>
<feature type="compositionally biased region" description="Basic and acidic residues" evidence="4">
    <location>
        <begin position="781"/>
        <end position="793"/>
    </location>
</feature>
<feature type="compositionally biased region" description="Polar residues" evidence="4">
    <location>
        <begin position="678"/>
        <end position="687"/>
    </location>
</feature>
<feature type="coiled-coil region" evidence="3">
    <location>
        <begin position="1861"/>
        <end position="1930"/>
    </location>
</feature>
<evidence type="ECO:0000259" key="7">
    <source>
        <dbReference type="Pfam" id="PF14915"/>
    </source>
</evidence>
<dbReference type="PROSITE" id="PS50088">
    <property type="entry name" value="ANK_REPEAT"/>
    <property type="match status" value="4"/>
</dbReference>
<feature type="compositionally biased region" description="Basic and acidic residues" evidence="4">
    <location>
        <begin position="997"/>
        <end position="1024"/>
    </location>
</feature>
<evidence type="ECO:0000256" key="3">
    <source>
        <dbReference type="SAM" id="Coils"/>
    </source>
</evidence>
<evidence type="ECO:0000313" key="8">
    <source>
        <dbReference type="EMBL" id="TWW75803.1"/>
    </source>
</evidence>
<feature type="signal peptide" evidence="5">
    <location>
        <begin position="1"/>
        <end position="25"/>
    </location>
</feature>
<dbReference type="Pfam" id="PF14915">
    <property type="entry name" value="CCDC144C"/>
    <property type="match status" value="1"/>
</dbReference>
<proteinExistence type="predicted"/>
<evidence type="ECO:0000259" key="6">
    <source>
        <dbReference type="Pfam" id="PF12001"/>
    </source>
</evidence>
<feature type="compositionally biased region" description="Basic and acidic residues" evidence="4">
    <location>
        <begin position="944"/>
        <end position="961"/>
    </location>
</feature>
<feature type="coiled-coil region" evidence="3">
    <location>
        <begin position="1954"/>
        <end position="2009"/>
    </location>
</feature>
<reference evidence="8 9" key="1">
    <citation type="submission" date="2019-04" db="EMBL/GenBank/DDBJ databases">
        <title>Chromosome genome assembly for Takifugu flavidus.</title>
        <authorList>
            <person name="Xiao S."/>
        </authorList>
    </citation>
    <scope>NUCLEOTIDE SEQUENCE [LARGE SCALE GENOMIC DNA]</scope>
    <source>
        <strain evidence="8">HTHZ2018</strain>
        <tissue evidence="8">Muscle</tissue>
    </source>
</reference>
<feature type="region of interest" description="Disordered" evidence="4">
    <location>
        <begin position="279"/>
        <end position="331"/>
    </location>
</feature>
<feature type="region of interest" description="Disordered" evidence="4">
    <location>
        <begin position="828"/>
        <end position="979"/>
    </location>
</feature>
<feature type="compositionally biased region" description="Polar residues" evidence="4">
    <location>
        <begin position="1053"/>
        <end position="1063"/>
    </location>
</feature>
<feature type="region of interest" description="Disordered" evidence="4">
    <location>
        <begin position="772"/>
        <end position="793"/>
    </location>
</feature>
<feature type="compositionally biased region" description="Basic and acidic residues" evidence="4">
    <location>
        <begin position="357"/>
        <end position="368"/>
    </location>
</feature>
<feature type="compositionally biased region" description="Polar residues" evidence="4">
    <location>
        <begin position="1420"/>
        <end position="1432"/>
    </location>
</feature>
<evidence type="ECO:0000256" key="1">
    <source>
        <dbReference type="ARBA" id="ARBA00023054"/>
    </source>
</evidence>
<feature type="repeat" description="ANK" evidence="2">
    <location>
        <begin position="219"/>
        <end position="251"/>
    </location>
</feature>
<protein>
    <submittedName>
        <fullName evidence="8">Ankyrin repeat domain-containing protein 26</fullName>
    </submittedName>
</protein>
<feature type="domain" description="CCDC144C-like coiled-coil" evidence="7">
    <location>
        <begin position="1248"/>
        <end position="1725"/>
    </location>
</feature>
<dbReference type="InterPro" id="IPR039497">
    <property type="entry name" value="CC144C-like_CC_dom"/>
</dbReference>
<feature type="compositionally biased region" description="Basic and acidic residues" evidence="4">
    <location>
        <begin position="828"/>
        <end position="840"/>
    </location>
</feature>
<feature type="domain" description="DUF3496" evidence="6">
    <location>
        <begin position="2053"/>
        <end position="2121"/>
    </location>
</feature>
<feature type="region of interest" description="Disordered" evidence="4">
    <location>
        <begin position="997"/>
        <end position="1133"/>
    </location>
</feature>
<feature type="region of interest" description="Disordered" evidence="4">
    <location>
        <begin position="668"/>
        <end position="687"/>
    </location>
</feature>
<dbReference type="PROSITE" id="PS50297">
    <property type="entry name" value="ANK_REP_REGION"/>
    <property type="match status" value="3"/>
</dbReference>
<keyword evidence="5" id="KW-0732">Signal</keyword>
<dbReference type="Pfam" id="PF12796">
    <property type="entry name" value="Ank_2"/>
    <property type="match status" value="1"/>
</dbReference>
<feature type="compositionally biased region" description="Polar residues" evidence="4">
    <location>
        <begin position="1025"/>
        <end position="1035"/>
    </location>
</feature>
<feature type="repeat" description="ANK" evidence="2">
    <location>
        <begin position="186"/>
        <end position="218"/>
    </location>
</feature>
<name>A0A5C6P8L5_9TELE</name>
<evidence type="ECO:0000256" key="2">
    <source>
        <dbReference type="PROSITE-ProRule" id="PRU00023"/>
    </source>
</evidence>
<dbReference type="InterPro" id="IPR050657">
    <property type="entry name" value="Ankyrin_repeat_domain"/>
</dbReference>
<dbReference type="SUPFAM" id="SSF57997">
    <property type="entry name" value="Tropomyosin"/>
    <property type="match status" value="1"/>
</dbReference>
<feature type="coiled-coil region" evidence="3">
    <location>
        <begin position="1585"/>
        <end position="1809"/>
    </location>
</feature>
<dbReference type="InterPro" id="IPR002110">
    <property type="entry name" value="Ankyrin_rpt"/>
</dbReference>
<feature type="compositionally biased region" description="Acidic residues" evidence="4">
    <location>
        <begin position="316"/>
        <end position="329"/>
    </location>
</feature>
<dbReference type="SUPFAM" id="SSF48403">
    <property type="entry name" value="Ankyrin repeat"/>
    <property type="match status" value="1"/>
</dbReference>
<feature type="coiled-coil region" evidence="3">
    <location>
        <begin position="1501"/>
        <end position="1542"/>
    </location>
</feature>
<evidence type="ECO:0000313" key="9">
    <source>
        <dbReference type="Proteomes" id="UP000324091"/>
    </source>
</evidence>
<dbReference type="Proteomes" id="UP000324091">
    <property type="component" value="Chromosome 13"/>
</dbReference>
<feature type="region of interest" description="Disordered" evidence="4">
    <location>
        <begin position="352"/>
        <end position="483"/>
    </location>
</feature>
<feature type="compositionally biased region" description="Polar residues" evidence="4">
    <location>
        <begin position="863"/>
        <end position="873"/>
    </location>
</feature>
<sequence length="2230" mass="253596">MATQTAFISIIFIILTLDWPNASRGQWGIGEEQHWPPKSLLSLLKDGHQESGSVLSGGYELKDKDLGKVHKAAAGGDVGKLKELAEKHDINQLDKENSGHVEVVHFLLERKARLNLCDNQNRSALMKAVQCQHERCVRILLENHADPNLVDVDDNTALHLAANIPSISTAVLLLEHDADIDAQNKDGFTPLTLAVREDHIEMAEFLLREGADVNIVDKDQRSPLMIAAGNGLVGMLRLLLQFNAEVTLKDTKGWSADDYAVMNGYHPCSLLINEHSIKKNNGQSPSLPGLSKEKKPSPLDSEDNSQSESQSRDMESVCDDWPSSEDDSLLTEAKPQKANLMKMLASKMKEVPALPDRTVKDTKTDPYHENNVQNTIFLPKEHPVDPSPSFLPSKVPQLTPISPSNCKKPLHSKDRSESQEESPEGEDSDDEDEEREEQDEDDEDEDDGDEDEEEDDENDEEEEEENDEEDEELSESEDDDKGVVSIQARAASFEDVEKACVTVQGAKTKSGVIQCGRTAVMTETVKKLDLALMQNLLIGRRSEVWKIMAPPMGQPTTDDVTAVENCDSRRNCADELLLQTDIDDVDLDSPDEAKSVVETSEEVRISEGPITQSCKEHLEMSEEDNHDGDEISSDEEEIKEDMFYVPSFLRGEGVNRMAMLEPWRRIGMPRGSQGEVGNKNNDGESQQVDLDEDLPEVQREKPKFGLTSVLGKLEGDKDRKLDLMEELGLSGVDDFDVLPQRSIVARESSKSPPPIPCPQPSARKMVLQKKETVKGQNSNVFKDELKAEEHDNMPLEKHCENLWVEVENSEVKPSLRMVADHLNEKFEELLQPHNVEEKTAAESASSGEEFSDEDVEVKAGSTDHVSTSTQSESKPVGPDRPARMNTWHQDPDQVTEEDRRSPSSNYTRQQKDESRPGAPGATKTPFLLTGTDGNWNNNIANTDKTMRSQENKLQDDLEEYTRSLPPLLNRNPTSVSRISDEELQEDVQRFKHEVGKLKAAFRDREKEKPRLQKEVGKEKTDSSVEKQNCSNSWDSASLAEEEQAKPEALLECLSSQSKQQPTPTKRVPGQQPKTGTKEEKQAQLSPVTPHHRAPQQNPHIEDPLSLYDDGSLDGTSDEEGRLSANGGETHENPEHVEMAEDFADLSHSSDSSTDDMESPLSERTALFIQKLNSTLDSNIIIELQNIIYKYNRSIQKEKYRSANLANKVSYLEMEKAELKSSLEEVKCDRTGLELNQLELQAEVRNLKLQLKREHEDHSNATREKLRVMEEQQQFEVQEREKVEFTLRNLELENSKLGNNLKQLEEDYNDIQKLLAQERSARIQQENLFNNCLRKQQETEEENKQNISKSNEALTRLTEASSREREMLLQIATLQEQLTTSKRDLEHSHAHSSLREGTLLEENRTLKGQLEDARRDLKLNSESLKNTVSSSNNEVTTLRSELTETRTRLENERHTREKLETELESIRNRLSGAEKEAERSHVAKSERESTLLREKEEHQHLKGKLTGEVSILREENNNLSQKLIKAEAQANNLENEVHRVSQQLKDKGLLQEVLQREKDQALTRGLELEKTLHAEREQFSRDRARHEATQERLTQAQSEVMLLRQQLEEAQNKGLAKERAVTDAQGHLKDILSKLQSDYEERVELIKERNKELDSKAADLQGHIHKMQEEKNEMKACLREAQQELADSLKKLSMSEASLEVNTRYRNDLEEEKARLFKDLDRLKRKLEESEEQYTQAERRIQTLTCSLDEREKELSSAVQKLQASLSTSAAYETTIKQLEQDMQRLEIENARLEATANKQSKEINTLQKGTHEAALVRNHLEDLVAKLTFEDQLSKEVQKQSTQSHTAKDTQVLWEQELKSRTQLGLRLAELEKQKGELSNQMEAEKNKAIQLEEQRKAIDIRLDLELKRNTELQKEMYRLRTLLKTAKKKLKDQDRSGIGFGSSGPVSNKVDRMQLQLEQEVSLRRQLEKVNEELKDQLASVKSTSSKKDQLEMRKKQLDEEVELFCRDAEERARQELQEKLDQVNLFLQSQAASQEVLEQKKANKEANLRFQLEQRIDELEGELRRARDSHRSTRTELERYQKLYTDELQLHKSLTDKLERATYQLKESNATLLNERNKSFASGILDLDSLGSLRYGDTKGQLGRGVSLGLPLLSPVTERQSSRVGDYISKMQNELERSISNEIKNATAELESASTRLSPVGSVSRTDLHPVSMATQQYLEVLKKNNMI</sequence>
<keyword evidence="1 3" id="KW-0175">Coiled coil</keyword>
<dbReference type="EMBL" id="RHFK02000005">
    <property type="protein sequence ID" value="TWW75803.1"/>
    <property type="molecule type" value="Genomic_DNA"/>
</dbReference>
<feature type="region of interest" description="Disordered" evidence="4">
    <location>
        <begin position="1381"/>
        <end position="1402"/>
    </location>
</feature>
<dbReference type="InterPro" id="IPR021885">
    <property type="entry name" value="DUF3496"/>
</dbReference>
<feature type="compositionally biased region" description="Polar residues" evidence="4">
    <location>
        <begin position="931"/>
        <end position="943"/>
    </location>
</feature>
<evidence type="ECO:0000256" key="5">
    <source>
        <dbReference type="SAM" id="SignalP"/>
    </source>
</evidence>
<feature type="compositionally biased region" description="Acidic residues" evidence="4">
    <location>
        <begin position="419"/>
        <end position="480"/>
    </location>
</feature>
<accession>A0A5C6P8L5</accession>
<keyword evidence="2" id="KW-0040">ANK repeat</keyword>
<dbReference type="Pfam" id="PF12001">
    <property type="entry name" value="DUF3496"/>
    <property type="match status" value="1"/>
</dbReference>
<feature type="compositionally biased region" description="Basic and acidic residues" evidence="4">
    <location>
        <begin position="1440"/>
        <end position="1499"/>
    </location>
</feature>
<dbReference type="PANTHER" id="PTHR24147:SF53">
    <property type="entry name" value="ANKYRIN REPEAT DOMAIN 26"/>
    <property type="match status" value="1"/>
</dbReference>